<proteinExistence type="predicted"/>
<accession>A0A7G9S1C5</accession>
<dbReference type="KEGG" id="eio:H9L01_04660"/>
<name>A0A7G9S1C5_9FIRM</name>
<evidence type="ECO:0000313" key="1">
    <source>
        <dbReference type="EMBL" id="QNN61650.1"/>
    </source>
</evidence>
<dbReference type="Proteomes" id="UP000515928">
    <property type="component" value="Chromosome"/>
</dbReference>
<keyword evidence="2" id="KW-1185">Reference proteome</keyword>
<dbReference type="RefSeq" id="WP_187534849.1">
    <property type="nucleotide sequence ID" value="NZ_CBCSHU010000003.1"/>
</dbReference>
<evidence type="ECO:0000313" key="2">
    <source>
        <dbReference type="Proteomes" id="UP000515928"/>
    </source>
</evidence>
<dbReference type="AlphaFoldDB" id="A0A7G9S1C5"/>
<sequence>MINKYETLVLIKGRDATDQIESLQPAKNKKEYEIKLKGKEESFIRSRKDVQLNACIEKKDLTYEAVIIHNEVFYNVESVCYYENHYAKLYFKDGSDNLFLIQDFELVRIVDGSEPFGDKTTAWSAWNVYAQKTNHPLASKFTTMNCLPTDTAAYALLDRTGVLELPEKDKLMYYLGGYSFGIKESLDYALTSRLSQVHVPIATNYESTLLSMIMNAVIDQRQVTVFGDTLSLTKAYDLLKRYDYDSLIYYDESEVTDLFDACQENIKSRKNPTYDVFDEDSYRHTEADYRHNLNQIEIMKDYELELDTYEKLFFDIQTEYQYFKNFNKDQYLMYNNEIILNKVESSLILDLIDELVEMKVETEEFSHEYRKSLKHRFGLDLMDEQISYQHIVLRLQNMFYQAILAELLEKIDQIRYNIESLKPELLNEKLASLGEKLIDYHLHHYYMTMKNIDETNEESVQMRFPITFRSWDHVNETDHEFDCVIGLNTGDVDLVTGAYVLAHAQQMISFDKVIEEDGEESSYVDTNYSVADHLDPNTSSFAQMIHSHPKTQAYITMTTEFKNESSLMKRMFLNQKLYRNQLHESRHFHDSRIEMLHFNDMLDPYFILEKDEYLFEATAESDLDDYCIEHQELYDMFSSYTQLKSFDRPIVFSKFYEFKNVRRFQDDTMLMIKNHLKMNRSILNVEQDILLINIIKNVQDLNLSIKDEVVPYIIYNRVSHEIVTVVYSAEMDETYIEIIKKQYNTLPLEVFLEEPLQALVV</sequence>
<reference evidence="1 2" key="1">
    <citation type="submission" date="2020-08" db="EMBL/GenBank/DDBJ databases">
        <title>Genome sequence of Erysipelothrix inopinata DSM 15511T.</title>
        <authorList>
            <person name="Hyun D.-W."/>
            <person name="Bae J.-W."/>
        </authorList>
    </citation>
    <scope>NUCLEOTIDE SEQUENCE [LARGE SCALE GENOMIC DNA]</scope>
    <source>
        <strain evidence="1 2">DSM 15511</strain>
    </source>
</reference>
<dbReference type="EMBL" id="CP060715">
    <property type="protein sequence ID" value="QNN61650.1"/>
    <property type="molecule type" value="Genomic_DNA"/>
</dbReference>
<protein>
    <submittedName>
        <fullName evidence="1">Uncharacterized protein</fullName>
    </submittedName>
</protein>
<gene>
    <name evidence="1" type="ORF">H9L01_04660</name>
</gene>
<organism evidence="1 2">
    <name type="scientific">Erysipelothrix inopinata</name>
    <dbReference type="NCBI Taxonomy" id="225084"/>
    <lineage>
        <taxon>Bacteria</taxon>
        <taxon>Bacillati</taxon>
        <taxon>Bacillota</taxon>
        <taxon>Erysipelotrichia</taxon>
        <taxon>Erysipelotrichales</taxon>
        <taxon>Erysipelotrichaceae</taxon>
        <taxon>Erysipelothrix</taxon>
    </lineage>
</organism>